<evidence type="ECO:0000313" key="3">
    <source>
        <dbReference type="Proteomes" id="UP000187203"/>
    </source>
</evidence>
<keyword evidence="3" id="KW-1185">Reference proteome</keyword>
<comment type="caution">
    <text evidence="2">The sequence shown here is derived from an EMBL/GenBank/DDBJ whole genome shotgun (WGS) entry which is preliminary data.</text>
</comment>
<evidence type="ECO:0000259" key="1">
    <source>
        <dbReference type="Pfam" id="PF24758"/>
    </source>
</evidence>
<dbReference type="SUPFAM" id="SSF52047">
    <property type="entry name" value="RNI-like"/>
    <property type="match status" value="1"/>
</dbReference>
<accession>A0A1R3HU42</accession>
<dbReference type="InterPro" id="IPR055411">
    <property type="entry name" value="LRR_FXL15/At3g58940/PEG3-like"/>
</dbReference>
<proteinExistence type="predicted"/>
<dbReference type="PANTHER" id="PTHR31639">
    <property type="entry name" value="F-BOX PROTEIN-LIKE"/>
    <property type="match status" value="1"/>
</dbReference>
<sequence length="251" mass="29110">MIADQVDKYMDLIEKSLKQIQDRKALIQRFQLDLLRTRELHRYFNYDQFMELANKNLIKILILRGLPPLIKSPHYHVSLPWATFASNSFSVVKIRGCDLGPEINSKFPCLRVLSLTFVKLDEEIIDSLLANCPLLETLTLQLEYYDDYCAHELCNLAKIKLRNLPKLKKATIGGVDKMEIESLDHIQVIVLHCKSGPYDIGDEKLINLVCCDSIKELRLYSMFRKQYIQDLVAKLPNLETLTYHILSRKGL</sequence>
<dbReference type="Gene3D" id="3.80.10.10">
    <property type="entry name" value="Ribonuclease Inhibitor"/>
    <property type="match status" value="1"/>
</dbReference>
<evidence type="ECO:0000313" key="2">
    <source>
        <dbReference type="EMBL" id="OMO73919.1"/>
    </source>
</evidence>
<feature type="domain" description="F-box/LRR-repeat protein 15/At3g58940/PEG3-like LRR" evidence="1">
    <location>
        <begin position="74"/>
        <end position="144"/>
    </location>
</feature>
<dbReference type="AlphaFoldDB" id="A0A1R3HU42"/>
<gene>
    <name evidence="2" type="ORF">COLO4_26803</name>
</gene>
<dbReference type="Pfam" id="PF24758">
    <property type="entry name" value="LRR_At5g56370"/>
    <property type="match status" value="1"/>
</dbReference>
<protein>
    <recommendedName>
        <fullName evidence="1">F-box/LRR-repeat protein 15/At3g58940/PEG3-like LRR domain-containing protein</fullName>
    </recommendedName>
</protein>
<organism evidence="2 3">
    <name type="scientific">Corchorus olitorius</name>
    <dbReference type="NCBI Taxonomy" id="93759"/>
    <lineage>
        <taxon>Eukaryota</taxon>
        <taxon>Viridiplantae</taxon>
        <taxon>Streptophyta</taxon>
        <taxon>Embryophyta</taxon>
        <taxon>Tracheophyta</taxon>
        <taxon>Spermatophyta</taxon>
        <taxon>Magnoliopsida</taxon>
        <taxon>eudicotyledons</taxon>
        <taxon>Gunneridae</taxon>
        <taxon>Pentapetalae</taxon>
        <taxon>rosids</taxon>
        <taxon>malvids</taxon>
        <taxon>Malvales</taxon>
        <taxon>Malvaceae</taxon>
        <taxon>Grewioideae</taxon>
        <taxon>Apeibeae</taxon>
        <taxon>Corchorus</taxon>
    </lineage>
</organism>
<dbReference type="Proteomes" id="UP000187203">
    <property type="component" value="Unassembled WGS sequence"/>
</dbReference>
<dbReference type="PANTHER" id="PTHR31639:SF42">
    <property type="entry name" value="OS02G0160200 PROTEIN"/>
    <property type="match status" value="1"/>
</dbReference>
<name>A0A1R3HU42_9ROSI</name>
<reference evidence="3" key="1">
    <citation type="submission" date="2013-09" db="EMBL/GenBank/DDBJ databases">
        <title>Corchorus olitorius genome sequencing.</title>
        <authorList>
            <person name="Alam M."/>
            <person name="Haque M.S."/>
            <person name="Islam M.S."/>
            <person name="Emdad E.M."/>
            <person name="Islam M.M."/>
            <person name="Ahmed B."/>
            <person name="Halim A."/>
            <person name="Hossen Q.M.M."/>
            <person name="Hossain M.Z."/>
            <person name="Ahmed R."/>
            <person name="Khan M.M."/>
            <person name="Islam R."/>
            <person name="Rashid M.M."/>
            <person name="Khan S.A."/>
            <person name="Rahman M.S."/>
            <person name="Alam M."/>
            <person name="Yahiya A.S."/>
            <person name="Khan M.S."/>
            <person name="Azam M.S."/>
            <person name="Haque T."/>
            <person name="Lashkar M.Z.H."/>
            <person name="Akhand A.I."/>
            <person name="Morshed G."/>
            <person name="Roy S."/>
            <person name="Uddin K.S."/>
            <person name="Rabeya T."/>
            <person name="Hossain A.S."/>
            <person name="Chowdhury A."/>
            <person name="Snigdha A.R."/>
            <person name="Mortoza M.S."/>
            <person name="Matin S.A."/>
            <person name="Hoque S.M.E."/>
            <person name="Islam M.K."/>
            <person name="Roy D.K."/>
            <person name="Haider R."/>
            <person name="Moosa M.M."/>
            <person name="Elias S.M."/>
            <person name="Hasan A.M."/>
            <person name="Jahan S."/>
            <person name="Shafiuddin M."/>
            <person name="Mahmood N."/>
            <person name="Shommy N.S."/>
        </authorList>
    </citation>
    <scope>NUCLEOTIDE SEQUENCE [LARGE SCALE GENOMIC DNA]</scope>
    <source>
        <strain evidence="3">cv. O-4</strain>
    </source>
</reference>
<dbReference type="InterPro" id="IPR032675">
    <property type="entry name" value="LRR_dom_sf"/>
</dbReference>
<dbReference type="EMBL" id="AWUE01019383">
    <property type="protein sequence ID" value="OMO73919.1"/>
    <property type="molecule type" value="Genomic_DNA"/>
</dbReference>